<comment type="caution">
    <text evidence="2">The sequence shown here is derived from an EMBL/GenBank/DDBJ whole genome shotgun (WGS) entry which is preliminary data.</text>
</comment>
<evidence type="ECO:0000313" key="3">
    <source>
        <dbReference type="Proteomes" id="UP001610563"/>
    </source>
</evidence>
<organism evidence="2 3">
    <name type="scientific">Aspergillus keveii</name>
    <dbReference type="NCBI Taxonomy" id="714993"/>
    <lineage>
        <taxon>Eukaryota</taxon>
        <taxon>Fungi</taxon>
        <taxon>Dikarya</taxon>
        <taxon>Ascomycota</taxon>
        <taxon>Pezizomycotina</taxon>
        <taxon>Eurotiomycetes</taxon>
        <taxon>Eurotiomycetidae</taxon>
        <taxon>Eurotiales</taxon>
        <taxon>Aspergillaceae</taxon>
        <taxon>Aspergillus</taxon>
        <taxon>Aspergillus subgen. Nidulantes</taxon>
    </lineage>
</organism>
<reference evidence="2 3" key="1">
    <citation type="submission" date="2024-07" db="EMBL/GenBank/DDBJ databases">
        <title>Section-level genome sequencing and comparative genomics of Aspergillus sections Usti and Cavernicolus.</title>
        <authorList>
            <consortium name="Lawrence Berkeley National Laboratory"/>
            <person name="Nybo J.L."/>
            <person name="Vesth T.C."/>
            <person name="Theobald S."/>
            <person name="Frisvad J.C."/>
            <person name="Larsen T.O."/>
            <person name="Kjaerboelling I."/>
            <person name="Rothschild-Mancinelli K."/>
            <person name="Lyhne E.K."/>
            <person name="Kogle M.E."/>
            <person name="Barry K."/>
            <person name="Clum A."/>
            <person name="Na H."/>
            <person name="Ledsgaard L."/>
            <person name="Lin J."/>
            <person name="Lipzen A."/>
            <person name="Kuo A."/>
            <person name="Riley R."/>
            <person name="Mondo S."/>
            <person name="Labutti K."/>
            <person name="Haridas S."/>
            <person name="Pangalinan J."/>
            <person name="Salamov A.A."/>
            <person name="Simmons B.A."/>
            <person name="Magnuson J.K."/>
            <person name="Chen J."/>
            <person name="Drula E."/>
            <person name="Henrissat B."/>
            <person name="Wiebenga A."/>
            <person name="Lubbers R.J."/>
            <person name="Gomes A.C."/>
            <person name="Makela M.R."/>
            <person name="Stajich J."/>
            <person name="Grigoriev I.V."/>
            <person name="Mortensen U.H."/>
            <person name="De Vries R.P."/>
            <person name="Baker S.E."/>
            <person name="Andersen M.R."/>
        </authorList>
    </citation>
    <scope>NUCLEOTIDE SEQUENCE [LARGE SCALE GENOMIC DNA]</scope>
    <source>
        <strain evidence="2 3">CBS 209.92</strain>
    </source>
</reference>
<feature type="region of interest" description="Disordered" evidence="1">
    <location>
        <begin position="273"/>
        <end position="310"/>
    </location>
</feature>
<accession>A0ABR4GBT7</accession>
<keyword evidence="3" id="KW-1185">Reference proteome</keyword>
<feature type="compositionally biased region" description="Polar residues" evidence="1">
    <location>
        <begin position="514"/>
        <end position="526"/>
    </location>
</feature>
<dbReference type="EMBL" id="JBFTWV010000026">
    <property type="protein sequence ID" value="KAL2796462.1"/>
    <property type="molecule type" value="Genomic_DNA"/>
</dbReference>
<evidence type="ECO:0000256" key="1">
    <source>
        <dbReference type="SAM" id="MobiDB-lite"/>
    </source>
</evidence>
<sequence>MAHPTPTMTLTTLPRTSIQKLSGASCTIDSHTLPPSLKILSLSYQCRTLWCSTHEPDPRPRQKHARILYQHYRHPKCRHPRRHQKPQMEDNEWDIWGRHNRRWADNNSKPRRAEDWPLDNHWSNLWNEQSRRHQQRMDWLKKEIDADPYAALFGRRHKPLHFPRLEETFTTLWNSFLGLGSGFVEAKKDTKASSSQARADDKAAILKSAGNSASYGEPLMSPTAEPRSSSYVNARDDAFEFDPISGRMVKKALEAHKKELEYQAKDTTSYDLASSHISSDHQTSRPLNLDVSQEEQPDVASTQKAPENISMPPEILIDSTSAQDVEPLSQPDPSDSAPTLNSPVTSKATDDSIASVTCKPHDQPSILAPTQTDPNTLPEIKREAIHFETPQNKDQFEAPIPTARGESSVAPNDKISHPSRGPGFVDIAGPEPLMGQQEQKRGLDRVGFLSRRDGGLPVPFPSTNQEQPLIYNEDNNLDLLRACDIRAIYEPRKSSIKSEVEAEEAEADKGPAWFSTSNGTFVSDYSSEPPREYNDSKPTLSEESSAPLHPDQADEGAHEVLQNEPITGDAHPPSESSPAEVYRVFAYDPSSLRVTEAEAISSFQPPSEHLHPAEVLTHLANPAKFLPCLNKMRAEGYEIVSGGDNILVFRKALEIDDTQNVRNHQSQSNVNSGTVETTPEQPTEFYTGNQLLRAAEPQSRKEKPRSRTHNLLRRMVIGGAATAGTCYAIGVVVEYFRTGGEDGWGIDAFTEFESERRHREA</sequence>
<feature type="compositionally biased region" description="Polar residues" evidence="1">
    <location>
        <begin position="331"/>
        <end position="355"/>
    </location>
</feature>
<feature type="region of interest" description="Disordered" evidence="1">
    <location>
        <begin position="495"/>
        <end position="552"/>
    </location>
</feature>
<name>A0ABR4GBT7_9EURO</name>
<gene>
    <name evidence="2" type="ORF">BJX66DRAFT_136397</name>
</gene>
<evidence type="ECO:0000313" key="2">
    <source>
        <dbReference type="EMBL" id="KAL2796462.1"/>
    </source>
</evidence>
<feature type="region of interest" description="Disordered" evidence="1">
    <location>
        <begin position="323"/>
        <end position="375"/>
    </location>
</feature>
<dbReference type="Proteomes" id="UP001610563">
    <property type="component" value="Unassembled WGS sequence"/>
</dbReference>
<protein>
    <submittedName>
        <fullName evidence="2">Uncharacterized protein</fullName>
    </submittedName>
</protein>
<feature type="region of interest" description="Disordered" evidence="1">
    <location>
        <begin position="661"/>
        <end position="682"/>
    </location>
</feature>
<proteinExistence type="predicted"/>